<organism evidence="1 2">
    <name type="scientific">Camellia lanceoleosa</name>
    <dbReference type="NCBI Taxonomy" id="1840588"/>
    <lineage>
        <taxon>Eukaryota</taxon>
        <taxon>Viridiplantae</taxon>
        <taxon>Streptophyta</taxon>
        <taxon>Embryophyta</taxon>
        <taxon>Tracheophyta</taxon>
        <taxon>Spermatophyta</taxon>
        <taxon>Magnoliopsida</taxon>
        <taxon>eudicotyledons</taxon>
        <taxon>Gunneridae</taxon>
        <taxon>Pentapetalae</taxon>
        <taxon>asterids</taxon>
        <taxon>Ericales</taxon>
        <taxon>Theaceae</taxon>
        <taxon>Camellia</taxon>
    </lineage>
</organism>
<reference evidence="1 2" key="1">
    <citation type="journal article" date="2022" name="Plant J.">
        <title>Chromosome-level genome of Camellia lanceoleosa provides a valuable resource for understanding genome evolution and self-incompatibility.</title>
        <authorList>
            <person name="Gong W."/>
            <person name="Xiao S."/>
            <person name="Wang L."/>
            <person name="Liao Z."/>
            <person name="Chang Y."/>
            <person name="Mo W."/>
            <person name="Hu G."/>
            <person name="Li W."/>
            <person name="Zhao G."/>
            <person name="Zhu H."/>
            <person name="Hu X."/>
            <person name="Ji K."/>
            <person name="Xiang X."/>
            <person name="Song Q."/>
            <person name="Yuan D."/>
            <person name="Jin S."/>
            <person name="Zhang L."/>
        </authorList>
    </citation>
    <scope>NUCLEOTIDE SEQUENCE [LARGE SCALE GENOMIC DNA]</scope>
    <source>
        <strain evidence="1">SQ_2022a</strain>
    </source>
</reference>
<name>A0ACC0IIH4_9ERIC</name>
<dbReference type="EMBL" id="CM045760">
    <property type="protein sequence ID" value="KAI8025099.1"/>
    <property type="molecule type" value="Genomic_DNA"/>
</dbReference>
<evidence type="ECO:0000313" key="1">
    <source>
        <dbReference type="EMBL" id="KAI8025099.1"/>
    </source>
</evidence>
<gene>
    <name evidence="1" type="ORF">LOK49_LG02G02715</name>
</gene>
<protein>
    <submittedName>
        <fullName evidence="1">Protein HASTY 1</fullName>
    </submittedName>
</protein>
<sequence>MGRTIIWKKSSRGKRIQWKRECKEYFVGHWNEALSCSWSSLLLDGRAKVPDLHGILAGSDLKVEVMEEKLLRNLTREICSLLSVLASLGLNAGHISRVDTSSLKDLDSFVSNSMVGFVLRHEDLAVPAMQITLDAFKWNDGEAVSKVSSFYGAVILPAISTNNVELQQFVCKDLFYAIIEGLPLESNAFSSADLVGLCHEIFIYLSDRDPAPREILLSLLALVAKICLLLKKL</sequence>
<keyword evidence="2" id="KW-1185">Reference proteome</keyword>
<comment type="caution">
    <text evidence="1">The sequence shown here is derived from an EMBL/GenBank/DDBJ whole genome shotgun (WGS) entry which is preliminary data.</text>
</comment>
<proteinExistence type="predicted"/>
<dbReference type="Proteomes" id="UP001060215">
    <property type="component" value="Chromosome 3"/>
</dbReference>
<evidence type="ECO:0000313" key="2">
    <source>
        <dbReference type="Proteomes" id="UP001060215"/>
    </source>
</evidence>
<accession>A0ACC0IIH4</accession>